<protein>
    <submittedName>
        <fullName evidence="1">Uncharacterized protein</fullName>
    </submittedName>
</protein>
<gene>
    <name evidence="1" type="ORF">K1T71_002380</name>
</gene>
<dbReference type="EMBL" id="CM034390">
    <property type="protein sequence ID" value="KAJ0181658.1"/>
    <property type="molecule type" value="Genomic_DNA"/>
</dbReference>
<evidence type="ECO:0000313" key="2">
    <source>
        <dbReference type="Proteomes" id="UP000824533"/>
    </source>
</evidence>
<proteinExistence type="predicted"/>
<dbReference type="Proteomes" id="UP000824533">
    <property type="component" value="Linkage Group LG04"/>
</dbReference>
<accession>A0ACC1DCI5</accession>
<name>A0ACC1DCI5_9NEOP</name>
<sequence length="174" mass="19545">MQIMLPQMKRCCFCFSLRNGIIIFGILNMLFSVAAVAYVIITTDLHRAMITNDVSLEVGTVTLLFVIFGMSVLLSILLLFASYQKDIILHSLYNYYAPGVIICGLIPNCILLARLQLTAAILTSLALVVQCYIVFVVRSEIMKLREKQDKAEDEFPVSEDEQEAVDISDRETLV</sequence>
<evidence type="ECO:0000313" key="1">
    <source>
        <dbReference type="EMBL" id="KAJ0181658.1"/>
    </source>
</evidence>
<organism evidence="1 2">
    <name type="scientific">Dendrolimus kikuchii</name>
    <dbReference type="NCBI Taxonomy" id="765133"/>
    <lineage>
        <taxon>Eukaryota</taxon>
        <taxon>Metazoa</taxon>
        <taxon>Ecdysozoa</taxon>
        <taxon>Arthropoda</taxon>
        <taxon>Hexapoda</taxon>
        <taxon>Insecta</taxon>
        <taxon>Pterygota</taxon>
        <taxon>Neoptera</taxon>
        <taxon>Endopterygota</taxon>
        <taxon>Lepidoptera</taxon>
        <taxon>Glossata</taxon>
        <taxon>Ditrysia</taxon>
        <taxon>Bombycoidea</taxon>
        <taxon>Lasiocampidae</taxon>
        <taxon>Dendrolimus</taxon>
    </lineage>
</organism>
<comment type="caution">
    <text evidence="1">The sequence shown here is derived from an EMBL/GenBank/DDBJ whole genome shotgun (WGS) entry which is preliminary data.</text>
</comment>
<keyword evidence="2" id="KW-1185">Reference proteome</keyword>
<reference evidence="1 2" key="1">
    <citation type="journal article" date="2021" name="Front. Genet.">
        <title>Chromosome-Level Genome Assembly Reveals Significant Gene Expansion in the Toll and IMD Signaling Pathways of Dendrolimus kikuchii.</title>
        <authorList>
            <person name="Zhou J."/>
            <person name="Wu P."/>
            <person name="Xiong Z."/>
            <person name="Liu N."/>
            <person name="Zhao N."/>
            <person name="Ji M."/>
            <person name="Qiu Y."/>
            <person name="Yang B."/>
        </authorList>
    </citation>
    <scope>NUCLEOTIDE SEQUENCE [LARGE SCALE GENOMIC DNA]</scope>
    <source>
        <strain evidence="1">Ann1</strain>
    </source>
</reference>